<organism evidence="2">
    <name type="scientific">marine sediment metagenome</name>
    <dbReference type="NCBI Taxonomy" id="412755"/>
    <lineage>
        <taxon>unclassified sequences</taxon>
        <taxon>metagenomes</taxon>
        <taxon>ecological metagenomes</taxon>
    </lineage>
</organism>
<protein>
    <recommendedName>
        <fullName evidence="1">(S)-ureidoglycine aminohydrolase cupin domain-containing protein</fullName>
    </recommendedName>
</protein>
<dbReference type="InterPro" id="IPR011051">
    <property type="entry name" value="RmlC_Cupin_sf"/>
</dbReference>
<sequence length="64" mass="7188">FELTYPNDEVMLIMDGEVKITTGNDRLDLEPGDIIQVKEGLKAVVGTKSFVKIFFVGYPVKNVR</sequence>
<comment type="caution">
    <text evidence="2">The sequence shown here is derived from an EMBL/GenBank/DDBJ whole genome shotgun (WGS) entry which is preliminary data.</text>
</comment>
<feature type="domain" description="(S)-ureidoglycine aminohydrolase cupin" evidence="1">
    <location>
        <begin position="1"/>
        <end position="51"/>
    </location>
</feature>
<dbReference type="Pfam" id="PF05899">
    <property type="entry name" value="Cupin_3"/>
    <property type="match status" value="1"/>
</dbReference>
<name>X1E8K8_9ZZZZ</name>
<reference evidence="2" key="1">
    <citation type="journal article" date="2014" name="Front. Microbiol.">
        <title>High frequency of phylogenetically diverse reductive dehalogenase-homologous genes in deep subseafloor sedimentary metagenomes.</title>
        <authorList>
            <person name="Kawai M."/>
            <person name="Futagami T."/>
            <person name="Toyoda A."/>
            <person name="Takaki Y."/>
            <person name="Nishi S."/>
            <person name="Hori S."/>
            <person name="Arai W."/>
            <person name="Tsubouchi T."/>
            <person name="Morono Y."/>
            <person name="Uchiyama I."/>
            <person name="Ito T."/>
            <person name="Fujiyama A."/>
            <person name="Inagaki F."/>
            <person name="Takami H."/>
        </authorList>
    </citation>
    <scope>NUCLEOTIDE SEQUENCE</scope>
    <source>
        <strain evidence="2">Expedition CK06-06</strain>
    </source>
</reference>
<dbReference type="AlphaFoldDB" id="X1E8K8"/>
<evidence type="ECO:0000313" key="2">
    <source>
        <dbReference type="EMBL" id="GAH13489.1"/>
    </source>
</evidence>
<accession>X1E8K8</accession>
<gene>
    <name evidence="2" type="ORF">S01H4_54481</name>
</gene>
<dbReference type="InterPro" id="IPR008579">
    <property type="entry name" value="UGlyAH_Cupin_dom"/>
</dbReference>
<dbReference type="InterPro" id="IPR014710">
    <property type="entry name" value="RmlC-like_jellyroll"/>
</dbReference>
<proteinExistence type="predicted"/>
<dbReference type="SUPFAM" id="SSF51182">
    <property type="entry name" value="RmlC-like cupins"/>
    <property type="match status" value="1"/>
</dbReference>
<dbReference type="EMBL" id="BART01031355">
    <property type="protein sequence ID" value="GAH13489.1"/>
    <property type="molecule type" value="Genomic_DNA"/>
</dbReference>
<dbReference type="Gene3D" id="2.60.120.10">
    <property type="entry name" value="Jelly Rolls"/>
    <property type="match status" value="1"/>
</dbReference>
<feature type="non-terminal residue" evidence="2">
    <location>
        <position position="1"/>
    </location>
</feature>
<evidence type="ECO:0000259" key="1">
    <source>
        <dbReference type="Pfam" id="PF05899"/>
    </source>
</evidence>